<dbReference type="InterPro" id="IPR019434">
    <property type="entry name" value="DUF2423"/>
</dbReference>
<accession>F0W0C4</accession>
<reference evidence="3" key="1">
    <citation type="journal article" date="2011" name="PLoS Biol.">
        <title>Gene gain and loss during evolution of obligate parasitism in the white rust pathogen of Arabidopsis thaliana.</title>
        <authorList>
            <person name="Kemen E."/>
            <person name="Gardiner A."/>
            <person name="Schultz-Larsen T."/>
            <person name="Kemen A.C."/>
            <person name="Balmuth A.L."/>
            <person name="Robert-Seilaniantz A."/>
            <person name="Bailey K."/>
            <person name="Holub E."/>
            <person name="Studholme D.J."/>
            <person name="Maclean D."/>
            <person name="Jones J.D."/>
        </authorList>
    </citation>
    <scope>NUCLEOTIDE SEQUENCE</scope>
</reference>
<feature type="domain" description="DUF2423" evidence="2">
    <location>
        <begin position="1"/>
        <end position="43"/>
    </location>
</feature>
<proteinExistence type="predicted"/>
<dbReference type="HOGENOM" id="CLU_2054027_0_0_1"/>
<dbReference type="Pfam" id="PF10338">
    <property type="entry name" value="YBL028C_N"/>
    <property type="match status" value="1"/>
</dbReference>
<evidence type="ECO:0000256" key="1">
    <source>
        <dbReference type="SAM" id="MobiDB-lite"/>
    </source>
</evidence>
<reference evidence="3" key="2">
    <citation type="submission" date="2011-02" db="EMBL/GenBank/DDBJ databases">
        <authorList>
            <person name="MacLean D."/>
        </authorList>
    </citation>
    <scope>NUCLEOTIDE SEQUENCE</scope>
</reference>
<gene>
    <name evidence="3" type="primary">AlNc14C4G567</name>
    <name evidence="3" type="ORF">ALNC14_006390</name>
</gene>
<protein>
    <submittedName>
        <fullName evidence="3">AlNc14C4G567 protein</fullName>
    </submittedName>
</protein>
<dbReference type="AlphaFoldDB" id="F0W0C4"/>
<feature type="region of interest" description="Disordered" evidence="1">
    <location>
        <begin position="90"/>
        <end position="120"/>
    </location>
</feature>
<evidence type="ECO:0000313" key="3">
    <source>
        <dbReference type="EMBL" id="CCA14496.1"/>
    </source>
</evidence>
<feature type="compositionally biased region" description="Basic residues" evidence="1">
    <location>
        <begin position="90"/>
        <end position="106"/>
    </location>
</feature>
<sequence length="120" mass="13970">MAKSIRSKIKRKFRTELRKRIGAPHLEKQQEKIQEELRKAIASPSNRTSVLELKQFMGTSDAPIAIQTPIEIVKNEVEMTDVNAMNLRKMKLNSKSKKPQRKKTQKNKFVQFHLLRKKGS</sequence>
<dbReference type="EMBL" id="FR824049">
    <property type="protein sequence ID" value="CCA14496.1"/>
    <property type="molecule type" value="Genomic_DNA"/>
</dbReference>
<organism evidence="3">
    <name type="scientific">Albugo laibachii Nc14</name>
    <dbReference type="NCBI Taxonomy" id="890382"/>
    <lineage>
        <taxon>Eukaryota</taxon>
        <taxon>Sar</taxon>
        <taxon>Stramenopiles</taxon>
        <taxon>Oomycota</taxon>
        <taxon>Peronosporomycetes</taxon>
        <taxon>Albuginales</taxon>
        <taxon>Albuginaceae</taxon>
        <taxon>Albugo</taxon>
    </lineage>
</organism>
<evidence type="ECO:0000259" key="2">
    <source>
        <dbReference type="Pfam" id="PF10338"/>
    </source>
</evidence>
<name>F0W0C4_9STRA</name>